<sequence>MLTFSLQEAAEATRRIRPGGDLGRTWHDLKLVMRDLAELPAREPLAVLCHAHESYPATSYGTALAKLTDQLIRLRDEIALIGDSMRLEHAAERSSMSFKIKAAFRRQDEIRTELDRIEHQSRCGQAGINDRRRVLRDAGVSVSEIERVLPGVSTDELDRQRARLIEERNRIRAFLHSYDDTEWDEAA</sequence>
<evidence type="ECO:0000313" key="2">
    <source>
        <dbReference type="Proteomes" id="UP000002964"/>
    </source>
</evidence>
<accession>H8Z6U0</accession>
<evidence type="ECO:0000313" key="1">
    <source>
        <dbReference type="EMBL" id="EIC20806.1"/>
    </source>
</evidence>
<dbReference type="HOGENOM" id="CLU_1447036_0_0_6"/>
<dbReference type="STRING" id="631362.Thi970DRAFT_04469"/>
<name>H8Z6U0_9GAMM</name>
<dbReference type="Proteomes" id="UP000002964">
    <property type="component" value="Unassembled WGS sequence"/>
</dbReference>
<organism evidence="1 2">
    <name type="scientific">Thiorhodovibrio frisius</name>
    <dbReference type="NCBI Taxonomy" id="631362"/>
    <lineage>
        <taxon>Bacteria</taxon>
        <taxon>Pseudomonadati</taxon>
        <taxon>Pseudomonadota</taxon>
        <taxon>Gammaproteobacteria</taxon>
        <taxon>Chromatiales</taxon>
        <taxon>Chromatiaceae</taxon>
        <taxon>Thiorhodovibrio</taxon>
    </lineage>
</organism>
<proteinExistence type="predicted"/>
<dbReference type="EMBL" id="JH603170">
    <property type="protein sequence ID" value="EIC20806.1"/>
    <property type="molecule type" value="Genomic_DNA"/>
</dbReference>
<protein>
    <submittedName>
        <fullName evidence="1">Uncharacterized protein</fullName>
    </submittedName>
</protein>
<gene>
    <name evidence="1" type="ORF">Thi970DRAFT_04469</name>
</gene>
<reference evidence="1 2" key="2">
    <citation type="submission" date="2011-11" db="EMBL/GenBank/DDBJ databases">
        <authorList>
            <consortium name="US DOE Joint Genome Institute"/>
            <person name="Lucas S."/>
            <person name="Han J."/>
            <person name="Lapidus A."/>
            <person name="Cheng J.-F."/>
            <person name="Goodwin L."/>
            <person name="Pitluck S."/>
            <person name="Peters L."/>
            <person name="Ovchinnikova G."/>
            <person name="Zhang X."/>
            <person name="Detter J.C."/>
            <person name="Han C."/>
            <person name="Tapia R."/>
            <person name="Land M."/>
            <person name="Hauser L."/>
            <person name="Kyrpides N."/>
            <person name="Ivanova N."/>
            <person name="Pagani I."/>
            <person name="Vogl K."/>
            <person name="Liu Z."/>
            <person name="Overmann J."/>
            <person name="Frigaard N.-U."/>
            <person name="Bryant D."/>
            <person name="Woyke T."/>
        </authorList>
    </citation>
    <scope>NUCLEOTIDE SEQUENCE [LARGE SCALE GENOMIC DNA]</scope>
    <source>
        <strain evidence="1 2">970</strain>
    </source>
</reference>
<reference evidence="2" key="1">
    <citation type="submission" date="2011-06" db="EMBL/GenBank/DDBJ databases">
        <authorList>
            <consortium name="US DOE Joint Genome Institute (JGI-PGF)"/>
            <person name="Lucas S."/>
            <person name="Han J."/>
            <person name="Lapidus A."/>
            <person name="Cheng J.-F."/>
            <person name="Goodwin L."/>
            <person name="Pitluck S."/>
            <person name="Peters L."/>
            <person name="Land M.L."/>
            <person name="Hauser L."/>
            <person name="Vogl K."/>
            <person name="Liu Z."/>
            <person name="Overmann J."/>
            <person name="Frigaard N.-U."/>
            <person name="Bryant D.A."/>
            <person name="Woyke T.J."/>
        </authorList>
    </citation>
    <scope>NUCLEOTIDE SEQUENCE [LARGE SCALE GENOMIC DNA]</scope>
    <source>
        <strain evidence="2">970</strain>
    </source>
</reference>
<dbReference type="RefSeq" id="WP_009151209.1">
    <property type="nucleotide sequence ID" value="NZ_CP121471.1"/>
</dbReference>
<dbReference type="AlphaFoldDB" id="H8Z6U0"/>
<keyword evidence="2" id="KW-1185">Reference proteome</keyword>